<organism evidence="2 3">
    <name type="scientific">Elasticomyces elasticus</name>
    <dbReference type="NCBI Taxonomy" id="574655"/>
    <lineage>
        <taxon>Eukaryota</taxon>
        <taxon>Fungi</taxon>
        <taxon>Dikarya</taxon>
        <taxon>Ascomycota</taxon>
        <taxon>Pezizomycotina</taxon>
        <taxon>Dothideomycetes</taxon>
        <taxon>Dothideomycetidae</taxon>
        <taxon>Mycosphaerellales</taxon>
        <taxon>Teratosphaeriaceae</taxon>
        <taxon>Elasticomyces</taxon>
    </lineage>
</organism>
<feature type="compositionally biased region" description="Polar residues" evidence="1">
    <location>
        <begin position="142"/>
        <end position="155"/>
    </location>
</feature>
<comment type="caution">
    <text evidence="2">The sequence shown here is derived from an EMBL/GenBank/DDBJ whole genome shotgun (WGS) entry which is preliminary data.</text>
</comment>
<sequence length="394" mass="41926">MDSPRSEVLSPTSIRPKSPPAAFEPSSNDSLAPLSSPARTRLSLDPFALTPSIMGLTASPAHSGSVMDLQVIVDQQASAIALLHEAFAAERQVWSLEKDHFLQRISSLEQLLKNGDHHSPAKSPILSPSNGNANASSNFGSLTSPQSQRSSNAQRLPSIAEDENTLPLAARREGAPRSIDFLGGSERASRSHRGSNVSFDGNDVMVDEVPISPPTTARNLSPLPPNNRALAGHTPLRAPRAPTPPISNMLDGSEDTPTRHNTNINLYLVRSQEGEEDVPLKGPLSLPELPNKPEDSHFTLEALSRRLEQVARSPEEARPMVFAQKSPGLASPAEPADSDPTSTGFVQSSSGVISPSTLTAPQTEYNGVKLKKKASVNFGAPFGQLGGFGGRRMS</sequence>
<feature type="region of interest" description="Disordered" evidence="1">
    <location>
        <begin position="323"/>
        <end position="361"/>
    </location>
</feature>
<feature type="region of interest" description="Disordered" evidence="1">
    <location>
        <begin position="114"/>
        <end position="260"/>
    </location>
</feature>
<evidence type="ECO:0000313" key="3">
    <source>
        <dbReference type="Proteomes" id="UP001310594"/>
    </source>
</evidence>
<feature type="compositionally biased region" description="Polar residues" evidence="1">
    <location>
        <begin position="339"/>
        <end position="361"/>
    </location>
</feature>
<name>A0AAN7VS78_9PEZI</name>
<dbReference type="AlphaFoldDB" id="A0AAN7VS78"/>
<reference evidence="2" key="1">
    <citation type="submission" date="2023-08" db="EMBL/GenBank/DDBJ databases">
        <title>Black Yeasts Isolated from many extreme environments.</title>
        <authorList>
            <person name="Coleine C."/>
            <person name="Stajich J.E."/>
            <person name="Selbmann L."/>
        </authorList>
    </citation>
    <scope>NUCLEOTIDE SEQUENCE</scope>
    <source>
        <strain evidence="2">CCFEE 5810</strain>
    </source>
</reference>
<feature type="compositionally biased region" description="Low complexity" evidence="1">
    <location>
        <begin position="129"/>
        <end position="141"/>
    </location>
</feature>
<feature type="region of interest" description="Disordered" evidence="1">
    <location>
        <begin position="1"/>
        <end position="37"/>
    </location>
</feature>
<protein>
    <submittedName>
        <fullName evidence="2">Uncharacterized protein</fullName>
    </submittedName>
</protein>
<evidence type="ECO:0000256" key="1">
    <source>
        <dbReference type="SAM" id="MobiDB-lite"/>
    </source>
</evidence>
<gene>
    <name evidence="2" type="ORF">LTR97_006770</name>
</gene>
<dbReference type="Proteomes" id="UP001310594">
    <property type="component" value="Unassembled WGS sequence"/>
</dbReference>
<accession>A0AAN7VS78</accession>
<dbReference type="EMBL" id="JAVRQU010000009">
    <property type="protein sequence ID" value="KAK5699121.1"/>
    <property type="molecule type" value="Genomic_DNA"/>
</dbReference>
<feature type="region of interest" description="Disordered" evidence="1">
    <location>
        <begin position="273"/>
        <end position="292"/>
    </location>
</feature>
<proteinExistence type="predicted"/>
<evidence type="ECO:0000313" key="2">
    <source>
        <dbReference type="EMBL" id="KAK5699121.1"/>
    </source>
</evidence>